<evidence type="ECO:0000256" key="1">
    <source>
        <dbReference type="SAM" id="Coils"/>
    </source>
</evidence>
<dbReference type="Proteomes" id="UP000749320">
    <property type="component" value="Unassembled WGS sequence"/>
</dbReference>
<keyword evidence="3" id="KW-0808">Transferase</keyword>
<evidence type="ECO:0000259" key="2">
    <source>
        <dbReference type="Pfam" id="PF04230"/>
    </source>
</evidence>
<comment type="caution">
    <text evidence="3">The sequence shown here is derived from an EMBL/GenBank/DDBJ whole genome shotgun (WGS) entry which is preliminary data.</text>
</comment>
<feature type="coiled-coil region" evidence="1">
    <location>
        <begin position="447"/>
        <end position="481"/>
    </location>
</feature>
<dbReference type="AlphaFoldDB" id="A0A921G994"/>
<evidence type="ECO:0000313" key="4">
    <source>
        <dbReference type="Proteomes" id="UP000749320"/>
    </source>
</evidence>
<reference evidence="3" key="1">
    <citation type="journal article" date="2021" name="PeerJ">
        <title>Extensive microbial diversity within the chicken gut microbiome revealed by metagenomics and culture.</title>
        <authorList>
            <person name="Gilroy R."/>
            <person name="Ravi A."/>
            <person name="Getino M."/>
            <person name="Pursley I."/>
            <person name="Horton D.L."/>
            <person name="Alikhan N.F."/>
            <person name="Baker D."/>
            <person name="Gharbi K."/>
            <person name="Hall N."/>
            <person name="Watson M."/>
            <person name="Adriaenssens E.M."/>
            <person name="Foster-Nyarko E."/>
            <person name="Jarju S."/>
            <person name="Secka A."/>
            <person name="Antonio M."/>
            <person name="Oren A."/>
            <person name="Chaudhuri R.R."/>
            <person name="La Ragione R."/>
            <person name="Hildebrand F."/>
            <person name="Pallen M.J."/>
        </authorList>
    </citation>
    <scope>NUCLEOTIDE SEQUENCE</scope>
    <source>
        <strain evidence="3">CHK193-16274</strain>
    </source>
</reference>
<organism evidence="3 4">
    <name type="scientific">Thomasclavelia spiroformis</name>
    <dbReference type="NCBI Taxonomy" id="29348"/>
    <lineage>
        <taxon>Bacteria</taxon>
        <taxon>Bacillati</taxon>
        <taxon>Bacillota</taxon>
        <taxon>Erysipelotrichia</taxon>
        <taxon>Erysipelotrichales</taxon>
        <taxon>Coprobacillaceae</taxon>
        <taxon>Thomasclavelia</taxon>
    </lineage>
</organism>
<feature type="coiled-coil region" evidence="1">
    <location>
        <begin position="344"/>
        <end position="396"/>
    </location>
</feature>
<proteinExistence type="predicted"/>
<feature type="domain" description="Polysaccharide pyruvyl transferase" evidence="2">
    <location>
        <begin position="28"/>
        <end position="241"/>
    </location>
</feature>
<gene>
    <name evidence="3" type="ORF">K8V91_00665</name>
</gene>
<dbReference type="EMBL" id="DYWV01000023">
    <property type="protein sequence ID" value="HJF39409.1"/>
    <property type="molecule type" value="Genomic_DNA"/>
</dbReference>
<dbReference type="GO" id="GO:0016740">
    <property type="term" value="F:transferase activity"/>
    <property type="evidence" value="ECO:0007669"/>
    <property type="project" value="UniProtKB-KW"/>
</dbReference>
<evidence type="ECO:0000313" key="3">
    <source>
        <dbReference type="EMBL" id="HJF39409.1"/>
    </source>
</evidence>
<reference evidence="3" key="2">
    <citation type="submission" date="2021-09" db="EMBL/GenBank/DDBJ databases">
        <authorList>
            <person name="Gilroy R."/>
        </authorList>
    </citation>
    <scope>NUCLEOTIDE SEQUENCE</scope>
    <source>
        <strain evidence="3">CHK193-16274</strain>
    </source>
</reference>
<dbReference type="InterPro" id="IPR007345">
    <property type="entry name" value="Polysacch_pyruvyl_Trfase"/>
</dbReference>
<keyword evidence="1" id="KW-0175">Coiled coil</keyword>
<dbReference type="Pfam" id="PF04230">
    <property type="entry name" value="PS_pyruv_trans"/>
    <property type="match status" value="1"/>
</dbReference>
<accession>A0A921G994</accession>
<sequence length="501" mass="59864">MWELIISLKEMGTTILKYGLLVFKESVNIGDDIQSYAAQRFLPTIDYYIDRESLNTFKPDKNESVAVIMNAWYMYHKYNWPPSPYINPCFLSIHISDIDFYMIGEDFLEDNGYSYLKKYGEIGCRDTSTKEMLQRKGISAYFSGCLTLTIEPKNNLKRGETICCVDLDSEVLAKIKDTVPSNNLLELTHQKKQDIHFDWNKRKKCVEELLECYQKAKCVITTRLHCALPCLALGTPVLLIYKDEDYYKNRMEDYLPFLYYCSKSEFLEGFSYNISSPPPNKEGFKKLRSALISQVTNFIDSTKSNEENVVVKKDYWFHALKWQSSLLKRQLSKLQNLYHTAWLSNQLTDKTSRQKEEIENLYQKLNQLEKWYKNREEWYEKKIAEYDSQVKQLNEKREDIKKWYDNREQWYKRKITEYDLQIESLNEKQSKINEWYENREKWYTKHCEQLEQAYTLLEDKAQNLEKINSQSSIEIERYKQLLETRPFKLAAIALKLYKRNI</sequence>
<protein>
    <submittedName>
        <fullName evidence="3">Polysaccharide pyruvyl transferase family protein</fullName>
    </submittedName>
</protein>
<name>A0A921G994_9FIRM</name>